<dbReference type="EMBL" id="FRBR01000011">
    <property type="protein sequence ID" value="SHM20866.1"/>
    <property type="molecule type" value="Genomic_DNA"/>
</dbReference>
<dbReference type="STRING" id="337701.SAMN05444398_111121"/>
<accession>A0A1M7GXK3</accession>
<evidence type="ECO:0000313" key="1">
    <source>
        <dbReference type="EMBL" id="SHM20866.1"/>
    </source>
</evidence>
<keyword evidence="2" id="KW-1185">Reference proteome</keyword>
<dbReference type="RefSeq" id="WP_073036041.1">
    <property type="nucleotide sequence ID" value="NZ_BMLR01000012.1"/>
</dbReference>
<dbReference type="SUPFAM" id="SSF140683">
    <property type="entry name" value="SP0561-like"/>
    <property type="match status" value="1"/>
</dbReference>
<dbReference type="OrthoDB" id="5397989at2"/>
<proteinExistence type="predicted"/>
<sequence length="71" mass="8169">MKRPDIDDPDLPLTELFRYWPRASLPFLDHGMLCPGCPIAPFHTVIDACEEYNLDEAAFRAELRRAALETH</sequence>
<reference evidence="1 2" key="1">
    <citation type="submission" date="2016-11" db="EMBL/GenBank/DDBJ databases">
        <authorList>
            <person name="Jaros S."/>
            <person name="Januszkiewicz K."/>
            <person name="Wedrychowicz H."/>
        </authorList>
    </citation>
    <scope>NUCLEOTIDE SEQUENCE [LARGE SCALE GENOMIC DNA]</scope>
    <source>
        <strain evidence="1 2">DSM 29589</strain>
    </source>
</reference>
<dbReference type="NCBIfam" id="TIGR03980">
    <property type="entry name" value="prismane_assoc"/>
    <property type="match status" value="1"/>
</dbReference>
<organism evidence="1 2">
    <name type="scientific">Roseovarius pacificus</name>
    <dbReference type="NCBI Taxonomy" id="337701"/>
    <lineage>
        <taxon>Bacteria</taxon>
        <taxon>Pseudomonadati</taxon>
        <taxon>Pseudomonadota</taxon>
        <taxon>Alphaproteobacteria</taxon>
        <taxon>Rhodobacterales</taxon>
        <taxon>Roseobacteraceae</taxon>
        <taxon>Roseovarius</taxon>
    </lineage>
</organism>
<evidence type="ECO:0000313" key="2">
    <source>
        <dbReference type="Proteomes" id="UP000183974"/>
    </source>
</evidence>
<dbReference type="InterPro" id="IPR038062">
    <property type="entry name" value="ScdA-like_N_sf"/>
</dbReference>
<protein>
    <submittedName>
        <fullName evidence="1">Hybrid cluster protein-associated redox disulfide domain-containing protein</fullName>
    </submittedName>
</protein>
<dbReference type="Gene3D" id="1.10.3910.10">
    <property type="entry name" value="SP0561-like"/>
    <property type="match status" value="1"/>
</dbReference>
<name>A0A1M7GXK3_9RHOB</name>
<dbReference type="Proteomes" id="UP000183974">
    <property type="component" value="Unassembled WGS sequence"/>
</dbReference>
<gene>
    <name evidence="1" type="ORF">SAMN05444398_111121</name>
</gene>
<dbReference type="AlphaFoldDB" id="A0A1M7GXK3"/>
<dbReference type="InterPro" id="IPR023883">
    <property type="entry name" value="CHP03980_redox-disulphide"/>
</dbReference>